<dbReference type="InterPro" id="IPR003439">
    <property type="entry name" value="ABC_transporter-like_ATP-bd"/>
</dbReference>
<dbReference type="InterPro" id="IPR027417">
    <property type="entry name" value="P-loop_NTPase"/>
</dbReference>
<dbReference type="Proteomes" id="UP000430634">
    <property type="component" value="Unassembled WGS sequence"/>
</dbReference>
<protein>
    <submittedName>
        <fullName evidence="2">ATP-binding cassette domain-containing protein</fullName>
    </submittedName>
</protein>
<organism evidence="2 3">
    <name type="scientific">Pseudoduganella buxea</name>
    <dbReference type="NCBI Taxonomy" id="1949069"/>
    <lineage>
        <taxon>Bacteria</taxon>
        <taxon>Pseudomonadati</taxon>
        <taxon>Pseudomonadota</taxon>
        <taxon>Betaproteobacteria</taxon>
        <taxon>Burkholderiales</taxon>
        <taxon>Oxalobacteraceae</taxon>
        <taxon>Telluria group</taxon>
        <taxon>Pseudoduganella</taxon>
    </lineage>
</organism>
<proteinExistence type="predicted"/>
<dbReference type="PANTHER" id="PTHR42855:SF1">
    <property type="entry name" value="ABC TRANSPORTER DOMAIN-CONTAINING PROTEIN"/>
    <property type="match status" value="1"/>
</dbReference>
<dbReference type="EMBL" id="WNKZ01000266">
    <property type="protein sequence ID" value="MTV56536.1"/>
    <property type="molecule type" value="Genomic_DNA"/>
</dbReference>
<feature type="non-terminal residue" evidence="2">
    <location>
        <position position="1"/>
    </location>
</feature>
<feature type="non-terminal residue" evidence="2">
    <location>
        <position position="139"/>
    </location>
</feature>
<comment type="caution">
    <text evidence="2">The sequence shown here is derived from an EMBL/GenBank/DDBJ whole genome shotgun (WGS) entry which is preliminary data.</text>
</comment>
<reference evidence="2 3" key="1">
    <citation type="submission" date="2019-11" db="EMBL/GenBank/DDBJ databases">
        <title>Type strains purchased from KCTC, JCM and DSMZ.</title>
        <authorList>
            <person name="Lu H."/>
        </authorList>
    </citation>
    <scope>NUCLEOTIDE SEQUENCE [LARGE SCALE GENOMIC DNA]</scope>
    <source>
        <strain evidence="2 3">KCTC 52429</strain>
    </source>
</reference>
<evidence type="ECO:0000259" key="1">
    <source>
        <dbReference type="Pfam" id="PF00005"/>
    </source>
</evidence>
<dbReference type="InterPro" id="IPR051309">
    <property type="entry name" value="ABCF_ATPase"/>
</dbReference>
<keyword evidence="2" id="KW-0067">ATP-binding</keyword>
<dbReference type="GO" id="GO:0005524">
    <property type="term" value="F:ATP binding"/>
    <property type="evidence" value="ECO:0007669"/>
    <property type="project" value="UniProtKB-KW"/>
</dbReference>
<evidence type="ECO:0000313" key="3">
    <source>
        <dbReference type="Proteomes" id="UP000430634"/>
    </source>
</evidence>
<feature type="domain" description="ABC transporter" evidence="1">
    <location>
        <begin position="9"/>
        <end position="41"/>
    </location>
</feature>
<dbReference type="Gene3D" id="3.40.50.300">
    <property type="entry name" value="P-loop containing nucleotide triphosphate hydrolases"/>
    <property type="match status" value="1"/>
</dbReference>
<accession>A0A6I3T710</accession>
<dbReference type="RefSeq" id="WP_155473710.1">
    <property type="nucleotide sequence ID" value="NZ_WNKZ01000266.1"/>
</dbReference>
<dbReference type="SUPFAM" id="SSF52540">
    <property type="entry name" value="P-loop containing nucleoside triphosphate hydrolases"/>
    <property type="match status" value="1"/>
</dbReference>
<name>A0A6I3T710_9BURK</name>
<gene>
    <name evidence="2" type="ORF">GM672_27920</name>
</gene>
<evidence type="ECO:0000313" key="2">
    <source>
        <dbReference type="EMBL" id="MTV56536.1"/>
    </source>
</evidence>
<dbReference type="GO" id="GO:0016887">
    <property type="term" value="F:ATP hydrolysis activity"/>
    <property type="evidence" value="ECO:0007669"/>
    <property type="project" value="InterPro"/>
</dbReference>
<dbReference type="AlphaFoldDB" id="A0A6I3T710"/>
<sequence>APSTDPQAPAQRLSGGELARVALAGAFLSGADTLVLDEPTNHLDAAGRAWLMARLRQWRGAAIVVSHDRGLLALADGIVELAGGALRAYGGNYSLYERMRDAEATAARAVLEHARVERGAGLRALRRQHDARQARTARQ</sequence>
<keyword evidence="2" id="KW-0547">Nucleotide-binding</keyword>
<dbReference type="PANTHER" id="PTHR42855">
    <property type="entry name" value="ABC TRANSPORTER ATP-BINDING SUBUNIT"/>
    <property type="match status" value="1"/>
</dbReference>
<dbReference type="OrthoDB" id="9762051at2"/>
<dbReference type="Pfam" id="PF00005">
    <property type="entry name" value="ABC_tran"/>
    <property type="match status" value="1"/>
</dbReference>